<name>A0AAD8HGZ0_9APIA</name>
<gene>
    <name evidence="1" type="ORF">POM88_042542</name>
</gene>
<dbReference type="EMBL" id="JAUIZM010000009">
    <property type="protein sequence ID" value="KAK1366981.1"/>
    <property type="molecule type" value="Genomic_DNA"/>
</dbReference>
<keyword evidence="2" id="KW-1185">Reference proteome</keyword>
<protein>
    <submittedName>
        <fullName evidence="1">Uncharacterized protein</fullName>
    </submittedName>
</protein>
<reference evidence="1" key="2">
    <citation type="submission" date="2023-05" db="EMBL/GenBank/DDBJ databases">
        <authorList>
            <person name="Schelkunov M.I."/>
        </authorList>
    </citation>
    <scope>NUCLEOTIDE SEQUENCE</scope>
    <source>
        <strain evidence="1">Hsosn_3</strain>
        <tissue evidence="1">Leaf</tissue>
    </source>
</reference>
<dbReference type="Proteomes" id="UP001237642">
    <property type="component" value="Unassembled WGS sequence"/>
</dbReference>
<sequence length="231" mass="26082">MKKCFESRKSASIFIESNGVLKYSTVDSSAFGSLARHSTSVTITISRDDFMAHIKNNMMLVLCTLNDVGDLLYMLYRSSLKVQESGDDDVTLIVRLSPLLRMDTPCYGIRSDVSIAKKHRGKFGIGYLEESILKAQLHVISRALETVIKHLEVDVKMVRIQMDCDSAVNVLERKVSKIPEEVKDVICTIGVHLKVFEEYSVSQLYPELNMDCDHLTNVFGADHSNKHHITR</sequence>
<proteinExistence type="predicted"/>
<accession>A0AAD8HGZ0</accession>
<dbReference type="AlphaFoldDB" id="A0AAD8HGZ0"/>
<comment type="caution">
    <text evidence="1">The sequence shown here is derived from an EMBL/GenBank/DDBJ whole genome shotgun (WGS) entry which is preliminary data.</text>
</comment>
<reference evidence="1" key="1">
    <citation type="submission" date="2023-02" db="EMBL/GenBank/DDBJ databases">
        <title>Genome of toxic invasive species Heracleum sosnowskyi carries increased number of genes despite the absence of recent whole-genome duplications.</title>
        <authorList>
            <person name="Schelkunov M."/>
            <person name="Shtratnikova V."/>
            <person name="Makarenko M."/>
            <person name="Klepikova A."/>
            <person name="Omelchenko D."/>
            <person name="Novikova G."/>
            <person name="Obukhova E."/>
            <person name="Bogdanov V."/>
            <person name="Penin A."/>
            <person name="Logacheva M."/>
        </authorList>
    </citation>
    <scope>NUCLEOTIDE SEQUENCE</scope>
    <source>
        <strain evidence="1">Hsosn_3</strain>
        <tissue evidence="1">Leaf</tissue>
    </source>
</reference>
<evidence type="ECO:0000313" key="1">
    <source>
        <dbReference type="EMBL" id="KAK1366981.1"/>
    </source>
</evidence>
<organism evidence="1 2">
    <name type="scientific">Heracleum sosnowskyi</name>
    <dbReference type="NCBI Taxonomy" id="360622"/>
    <lineage>
        <taxon>Eukaryota</taxon>
        <taxon>Viridiplantae</taxon>
        <taxon>Streptophyta</taxon>
        <taxon>Embryophyta</taxon>
        <taxon>Tracheophyta</taxon>
        <taxon>Spermatophyta</taxon>
        <taxon>Magnoliopsida</taxon>
        <taxon>eudicotyledons</taxon>
        <taxon>Gunneridae</taxon>
        <taxon>Pentapetalae</taxon>
        <taxon>asterids</taxon>
        <taxon>campanulids</taxon>
        <taxon>Apiales</taxon>
        <taxon>Apiaceae</taxon>
        <taxon>Apioideae</taxon>
        <taxon>apioid superclade</taxon>
        <taxon>Tordylieae</taxon>
        <taxon>Tordyliinae</taxon>
        <taxon>Heracleum</taxon>
    </lineage>
</organism>
<evidence type="ECO:0000313" key="2">
    <source>
        <dbReference type="Proteomes" id="UP001237642"/>
    </source>
</evidence>